<keyword evidence="1" id="KW-0812">Transmembrane</keyword>
<keyword evidence="1" id="KW-1133">Transmembrane helix</keyword>
<evidence type="ECO:0000313" key="3">
    <source>
        <dbReference type="Proteomes" id="UP000288704"/>
    </source>
</evidence>
<accession>A0A438ZFH7</accession>
<reference evidence="2 3" key="1">
    <citation type="submission" date="2018-10" db="EMBL/GenBank/DDBJ databases">
        <title>Genetic determinants and prediction of antibiotic resistance phenotypes in Helicobacter pylori.</title>
        <authorList>
            <person name="Wagner K."/>
        </authorList>
    </citation>
    <scope>NUCLEOTIDE SEQUENCE [LARGE SCALE GENOMIC DNA]</scope>
    <source>
        <strain evidence="2 3">ZH117</strain>
    </source>
</reference>
<protein>
    <submittedName>
        <fullName evidence="2">Uncharacterized protein</fullName>
    </submittedName>
</protein>
<evidence type="ECO:0000256" key="1">
    <source>
        <dbReference type="SAM" id="Phobius"/>
    </source>
</evidence>
<proteinExistence type="predicted"/>
<dbReference type="Proteomes" id="UP000288704">
    <property type="component" value="Unassembled WGS sequence"/>
</dbReference>
<gene>
    <name evidence="2" type="ORF">EC574_06800</name>
</gene>
<organism evidence="2 3">
    <name type="scientific">Helicobacter pylori</name>
    <name type="common">Campylobacter pylori</name>
    <dbReference type="NCBI Taxonomy" id="210"/>
    <lineage>
        <taxon>Bacteria</taxon>
        <taxon>Pseudomonadati</taxon>
        <taxon>Campylobacterota</taxon>
        <taxon>Epsilonproteobacteria</taxon>
        <taxon>Campylobacterales</taxon>
        <taxon>Helicobacteraceae</taxon>
        <taxon>Helicobacter</taxon>
    </lineage>
</organism>
<comment type="caution">
    <text evidence="2">The sequence shown here is derived from an EMBL/GenBank/DDBJ whole genome shotgun (WGS) entry which is preliminary data.</text>
</comment>
<name>A0A438ZFH7_HELPX</name>
<keyword evidence="1" id="KW-0472">Membrane</keyword>
<dbReference type="AlphaFoldDB" id="A0A438ZFH7"/>
<evidence type="ECO:0000313" key="2">
    <source>
        <dbReference type="EMBL" id="RVZ62657.1"/>
    </source>
</evidence>
<dbReference type="EMBL" id="RJIC01000011">
    <property type="protein sequence ID" value="RVZ62657.1"/>
    <property type="molecule type" value="Genomic_DNA"/>
</dbReference>
<sequence length="65" mass="7933">MVGKIDFFCFLDKPYSTLFNFLKVGFLTLFLLKIIFLREQRVSKITPLKTQDRLRRYHLTWYQAL</sequence>
<feature type="transmembrane region" description="Helical" evidence="1">
    <location>
        <begin position="18"/>
        <end position="36"/>
    </location>
</feature>